<evidence type="ECO:0000256" key="1">
    <source>
        <dbReference type="ARBA" id="ARBA00022723"/>
    </source>
</evidence>
<protein>
    <submittedName>
        <fullName evidence="7">Copper oxidase</fullName>
    </submittedName>
</protein>
<dbReference type="InterPro" id="IPR045087">
    <property type="entry name" value="Cu-oxidase_fam"/>
</dbReference>
<dbReference type="Pfam" id="PF07731">
    <property type="entry name" value="Cu-oxidase_2"/>
    <property type="match status" value="1"/>
</dbReference>
<feature type="domain" description="Plastocyanin-like" evidence="6">
    <location>
        <begin position="101"/>
        <end position="206"/>
    </location>
</feature>
<evidence type="ECO:0000256" key="4">
    <source>
        <dbReference type="SAM" id="MobiDB-lite"/>
    </source>
</evidence>
<dbReference type="Pfam" id="PF07732">
    <property type="entry name" value="Cu-oxidase_3"/>
    <property type="match status" value="1"/>
</dbReference>
<evidence type="ECO:0000259" key="5">
    <source>
        <dbReference type="Pfam" id="PF07731"/>
    </source>
</evidence>
<reference evidence="8" key="1">
    <citation type="journal article" date="2021" name="Curr. Microbiol.">
        <title>Complete genome of nocamycin-producing strain Saccharothrix syringae NRRL B-16468 reveals the biosynthetic potential for secondary metabolites.</title>
        <authorList>
            <person name="Mo X."/>
            <person name="Yang S."/>
        </authorList>
    </citation>
    <scope>NUCLEOTIDE SEQUENCE [LARGE SCALE GENOMIC DNA]</scope>
    <source>
        <strain evidence="8">ATCC 51364 / DSM 43886 / JCM 6844 / KCTC 9398 / NBRC 14523 / NRRL B-16468 / INA 2240</strain>
    </source>
</reference>
<evidence type="ECO:0000313" key="8">
    <source>
        <dbReference type="Proteomes" id="UP000325787"/>
    </source>
</evidence>
<accession>A0A5Q0GX48</accession>
<dbReference type="PANTHER" id="PTHR11709:SF394">
    <property type="entry name" value="FI03373P-RELATED"/>
    <property type="match status" value="1"/>
</dbReference>
<dbReference type="SUPFAM" id="SSF49503">
    <property type="entry name" value="Cupredoxins"/>
    <property type="match status" value="2"/>
</dbReference>
<name>A0A5Q0GX48_SACSY</name>
<dbReference type="EMBL" id="CP034550">
    <property type="protein sequence ID" value="QFZ18255.1"/>
    <property type="molecule type" value="Genomic_DNA"/>
</dbReference>
<evidence type="ECO:0000259" key="6">
    <source>
        <dbReference type="Pfam" id="PF07732"/>
    </source>
</evidence>
<sequence>MSTELTGTDPSTSELRPRRRPRRALPLVLTSLLAAAAVTAGVVASNAVAPDTARTGPLVADPVPPAAAGEDLGDGTRLAQYEAVDGYKVFHLRAAPVAWEVAPGDVRQAYAYNGVVPGPVIRVNEGDKVRFVVQNDLPETTSLHWHGMDLPNDQDGVPGLTQPEVEPGQSYTYQWTAISTGTHWYHSHMHGDQEGKGLYGSLEVVPRLGDISASRDYRLMIGDGPLGFVFNGKSFPATAPLRARVGERVRIRLIGTGPEMIHPIHLHGGYFEVVAQDGRRLPFPQQMDTVTVSVGQTYDLIWTPTRVGKWMIHCHIFSHAETHHGMAGLVSIFNVDPPTVGLPLPLPLGG</sequence>
<feature type="compositionally biased region" description="Polar residues" evidence="4">
    <location>
        <begin position="1"/>
        <end position="14"/>
    </location>
</feature>
<dbReference type="OrthoDB" id="345021at2"/>
<dbReference type="CDD" id="cd04202">
    <property type="entry name" value="CuRO_D2_2dMcoN_like"/>
    <property type="match status" value="1"/>
</dbReference>
<organism evidence="7 8">
    <name type="scientific">Saccharothrix syringae</name>
    <name type="common">Nocardiopsis syringae</name>
    <dbReference type="NCBI Taxonomy" id="103733"/>
    <lineage>
        <taxon>Bacteria</taxon>
        <taxon>Bacillati</taxon>
        <taxon>Actinomycetota</taxon>
        <taxon>Actinomycetes</taxon>
        <taxon>Pseudonocardiales</taxon>
        <taxon>Pseudonocardiaceae</taxon>
        <taxon>Saccharothrix</taxon>
    </lineage>
</organism>
<keyword evidence="3" id="KW-0186">Copper</keyword>
<dbReference type="Gene3D" id="2.60.40.420">
    <property type="entry name" value="Cupredoxins - blue copper proteins"/>
    <property type="match status" value="2"/>
</dbReference>
<proteinExistence type="predicted"/>
<dbReference type="AlphaFoldDB" id="A0A5Q0GX48"/>
<dbReference type="PANTHER" id="PTHR11709">
    <property type="entry name" value="MULTI-COPPER OXIDASE"/>
    <property type="match status" value="1"/>
</dbReference>
<dbReference type="GO" id="GO:0016491">
    <property type="term" value="F:oxidoreductase activity"/>
    <property type="evidence" value="ECO:0007669"/>
    <property type="project" value="UniProtKB-KW"/>
</dbReference>
<feature type="domain" description="Plastocyanin-like" evidence="5">
    <location>
        <begin position="228"/>
        <end position="327"/>
    </location>
</feature>
<dbReference type="InterPro" id="IPR011706">
    <property type="entry name" value="Cu-oxidase_C"/>
</dbReference>
<evidence type="ECO:0000256" key="3">
    <source>
        <dbReference type="ARBA" id="ARBA00023008"/>
    </source>
</evidence>
<gene>
    <name evidence="7" type="ORF">EKG83_12875</name>
</gene>
<dbReference type="RefSeq" id="WP_084715865.1">
    <property type="nucleotide sequence ID" value="NZ_CP034550.1"/>
</dbReference>
<evidence type="ECO:0000313" key="7">
    <source>
        <dbReference type="EMBL" id="QFZ18255.1"/>
    </source>
</evidence>
<dbReference type="InterPro" id="IPR008972">
    <property type="entry name" value="Cupredoxin"/>
</dbReference>
<dbReference type="KEGG" id="ssyi:EKG83_12875"/>
<keyword evidence="1" id="KW-0479">Metal-binding</keyword>
<dbReference type="InterPro" id="IPR011707">
    <property type="entry name" value="Cu-oxidase-like_N"/>
</dbReference>
<keyword evidence="8" id="KW-1185">Reference proteome</keyword>
<dbReference type="GO" id="GO:0005507">
    <property type="term" value="F:copper ion binding"/>
    <property type="evidence" value="ECO:0007669"/>
    <property type="project" value="InterPro"/>
</dbReference>
<evidence type="ECO:0000256" key="2">
    <source>
        <dbReference type="ARBA" id="ARBA00023002"/>
    </source>
</evidence>
<keyword evidence="2" id="KW-0560">Oxidoreductase</keyword>
<feature type="region of interest" description="Disordered" evidence="4">
    <location>
        <begin position="1"/>
        <end position="21"/>
    </location>
</feature>
<dbReference type="Proteomes" id="UP000325787">
    <property type="component" value="Chromosome"/>
</dbReference>